<evidence type="ECO:0000256" key="1">
    <source>
        <dbReference type="ARBA" id="ARBA00023125"/>
    </source>
</evidence>
<evidence type="ECO:0000259" key="2">
    <source>
        <dbReference type="PROSITE" id="PS50937"/>
    </source>
</evidence>
<dbReference type="CDD" id="cd01106">
    <property type="entry name" value="HTH_TipAL-Mta"/>
    <property type="match status" value="1"/>
</dbReference>
<dbReference type="InterPro" id="IPR000551">
    <property type="entry name" value="MerR-type_HTH_dom"/>
</dbReference>
<dbReference type="PRINTS" id="PR00040">
    <property type="entry name" value="HTHMERR"/>
</dbReference>
<feature type="domain" description="HTH merR-type" evidence="2">
    <location>
        <begin position="1"/>
        <end position="70"/>
    </location>
</feature>
<dbReference type="PANTHER" id="PTHR30204">
    <property type="entry name" value="REDOX-CYCLING DRUG-SENSING TRANSCRIPTIONAL ACTIVATOR SOXR"/>
    <property type="match status" value="1"/>
</dbReference>
<dbReference type="InterPro" id="IPR047057">
    <property type="entry name" value="MerR_fam"/>
</dbReference>
<name>A0ABW4YG39_9BACL</name>
<dbReference type="Pfam" id="PF13411">
    <property type="entry name" value="MerR_1"/>
    <property type="match status" value="1"/>
</dbReference>
<gene>
    <name evidence="3" type="ORF">ACFSJH_02395</name>
</gene>
<keyword evidence="4" id="KW-1185">Reference proteome</keyword>
<dbReference type="EMBL" id="JBHUHO010000007">
    <property type="protein sequence ID" value="MFD2114596.1"/>
    <property type="molecule type" value="Genomic_DNA"/>
</dbReference>
<organism evidence="3 4">
    <name type="scientific">Paenibacillus yanchengensis</name>
    <dbReference type="NCBI Taxonomy" id="2035833"/>
    <lineage>
        <taxon>Bacteria</taxon>
        <taxon>Bacillati</taxon>
        <taxon>Bacillota</taxon>
        <taxon>Bacilli</taxon>
        <taxon>Bacillales</taxon>
        <taxon>Paenibacillaceae</taxon>
        <taxon>Paenibacillus</taxon>
    </lineage>
</organism>
<evidence type="ECO:0000313" key="4">
    <source>
        <dbReference type="Proteomes" id="UP001597362"/>
    </source>
</evidence>
<proteinExistence type="predicted"/>
<dbReference type="PROSITE" id="PS50937">
    <property type="entry name" value="HTH_MERR_2"/>
    <property type="match status" value="1"/>
</dbReference>
<dbReference type="SMART" id="SM00422">
    <property type="entry name" value="HTH_MERR"/>
    <property type="match status" value="1"/>
</dbReference>
<dbReference type="PANTHER" id="PTHR30204:SF96">
    <property type="entry name" value="CHROMOSOME-ANCHORING PROTEIN RACA"/>
    <property type="match status" value="1"/>
</dbReference>
<evidence type="ECO:0000313" key="3">
    <source>
        <dbReference type="EMBL" id="MFD2114596.1"/>
    </source>
</evidence>
<keyword evidence="1" id="KW-0238">DNA-binding</keyword>
<reference evidence="4" key="1">
    <citation type="journal article" date="2019" name="Int. J. Syst. Evol. Microbiol.">
        <title>The Global Catalogue of Microorganisms (GCM) 10K type strain sequencing project: providing services to taxonomists for standard genome sequencing and annotation.</title>
        <authorList>
            <consortium name="The Broad Institute Genomics Platform"/>
            <consortium name="The Broad Institute Genome Sequencing Center for Infectious Disease"/>
            <person name="Wu L."/>
            <person name="Ma J."/>
        </authorList>
    </citation>
    <scope>NUCLEOTIDE SEQUENCE [LARGE SCALE GENOMIC DNA]</scope>
    <source>
        <strain evidence="4">GH52</strain>
    </source>
</reference>
<dbReference type="InterPro" id="IPR009061">
    <property type="entry name" value="DNA-bd_dom_put_sf"/>
</dbReference>
<comment type="caution">
    <text evidence="3">The sequence shown here is derived from an EMBL/GenBank/DDBJ whole genome shotgun (WGS) entry which is preliminary data.</text>
</comment>
<dbReference type="RefSeq" id="WP_377769609.1">
    <property type="nucleotide sequence ID" value="NZ_JBHUHO010000007.1"/>
</dbReference>
<sequence>MIHIKDVAKQTNITVRTLRYYDQIGLLTASAKTEGGHRLYSKDEIEKLQFIQFFKRMGYKLQDIKLILSNSHWDWMQSKKSISFYCGRTTTVAKYGNRYKRINQWNSS</sequence>
<accession>A0ABW4YG39</accession>
<protein>
    <submittedName>
        <fullName evidence="3">MerR family transcriptional regulator</fullName>
    </submittedName>
</protein>
<dbReference type="Gene3D" id="1.10.1660.10">
    <property type="match status" value="1"/>
</dbReference>
<dbReference type="SUPFAM" id="SSF46955">
    <property type="entry name" value="Putative DNA-binding domain"/>
    <property type="match status" value="1"/>
</dbReference>
<dbReference type="Proteomes" id="UP001597362">
    <property type="component" value="Unassembled WGS sequence"/>
</dbReference>